<dbReference type="GO" id="GO:0004497">
    <property type="term" value="F:monooxygenase activity"/>
    <property type="evidence" value="ECO:0007669"/>
    <property type="project" value="InterPro"/>
</dbReference>
<accession>A0A8K0H0N0</accession>
<name>A0A8K0H0N0_9ROSA</name>
<sequence>MISPAKKRVKRYSPYKGIGFTGKKFSAPEENDLLDVEVTETYSAKLMKGVAASHNQRPQRFAPPILFPGSKFSRARKARLEIERMLVEVVRKKRKQTEERELQEGEEGGMLLLSLHDTTSFAISMTFKILSQHPNCYSLLLQGKQSLTSNTKDSSLLKDGSLCQRGWEPYGFYQIDKTRKHEKHSLHSEPVYVETYGCSVQVLWTTYGTHYSAQYFQDPYEFQSQSV</sequence>
<dbReference type="Proteomes" id="UP000796880">
    <property type="component" value="Unassembled WGS sequence"/>
</dbReference>
<comment type="caution">
    <text evidence="1">The sequence shown here is derived from an EMBL/GenBank/DDBJ whole genome shotgun (WGS) entry which is preliminary data.</text>
</comment>
<reference evidence="1" key="1">
    <citation type="submission" date="2020-03" db="EMBL/GenBank/DDBJ databases">
        <title>A high-quality chromosome-level genome assembly of a woody plant with both climbing and erect habits, Rhamnella rubrinervis.</title>
        <authorList>
            <person name="Lu Z."/>
            <person name="Yang Y."/>
            <person name="Zhu X."/>
            <person name="Sun Y."/>
        </authorList>
    </citation>
    <scope>NUCLEOTIDE SEQUENCE</scope>
    <source>
        <strain evidence="1">BYM</strain>
        <tissue evidence="1">Leaf</tissue>
    </source>
</reference>
<keyword evidence="2" id="KW-1185">Reference proteome</keyword>
<dbReference type="GO" id="GO:0016705">
    <property type="term" value="F:oxidoreductase activity, acting on paired donors, with incorporation or reduction of molecular oxygen"/>
    <property type="evidence" value="ECO:0007669"/>
    <property type="project" value="InterPro"/>
</dbReference>
<organism evidence="1 2">
    <name type="scientific">Rhamnella rubrinervis</name>
    <dbReference type="NCBI Taxonomy" id="2594499"/>
    <lineage>
        <taxon>Eukaryota</taxon>
        <taxon>Viridiplantae</taxon>
        <taxon>Streptophyta</taxon>
        <taxon>Embryophyta</taxon>
        <taxon>Tracheophyta</taxon>
        <taxon>Spermatophyta</taxon>
        <taxon>Magnoliopsida</taxon>
        <taxon>eudicotyledons</taxon>
        <taxon>Gunneridae</taxon>
        <taxon>Pentapetalae</taxon>
        <taxon>rosids</taxon>
        <taxon>fabids</taxon>
        <taxon>Rosales</taxon>
        <taxon>Rhamnaceae</taxon>
        <taxon>rhamnoid group</taxon>
        <taxon>Rhamneae</taxon>
        <taxon>Rhamnella</taxon>
    </lineage>
</organism>
<dbReference type="GO" id="GO:0020037">
    <property type="term" value="F:heme binding"/>
    <property type="evidence" value="ECO:0007669"/>
    <property type="project" value="InterPro"/>
</dbReference>
<proteinExistence type="predicted"/>
<evidence type="ECO:0000313" key="1">
    <source>
        <dbReference type="EMBL" id="KAF3443485.1"/>
    </source>
</evidence>
<protein>
    <submittedName>
        <fullName evidence="1">Uncharacterized protein</fullName>
    </submittedName>
</protein>
<evidence type="ECO:0000313" key="2">
    <source>
        <dbReference type="Proteomes" id="UP000796880"/>
    </source>
</evidence>
<dbReference type="Gene3D" id="1.10.630.10">
    <property type="entry name" value="Cytochrome P450"/>
    <property type="match status" value="1"/>
</dbReference>
<dbReference type="OrthoDB" id="442633at2759"/>
<dbReference type="InterPro" id="IPR036396">
    <property type="entry name" value="Cyt_P450_sf"/>
</dbReference>
<dbReference type="GO" id="GO:0005506">
    <property type="term" value="F:iron ion binding"/>
    <property type="evidence" value="ECO:0007669"/>
    <property type="project" value="InterPro"/>
</dbReference>
<dbReference type="EMBL" id="VOIH02000006">
    <property type="protein sequence ID" value="KAF3443485.1"/>
    <property type="molecule type" value="Genomic_DNA"/>
</dbReference>
<dbReference type="SUPFAM" id="SSF48264">
    <property type="entry name" value="Cytochrome P450"/>
    <property type="match status" value="1"/>
</dbReference>
<dbReference type="AlphaFoldDB" id="A0A8K0H0N0"/>
<gene>
    <name evidence="1" type="ORF">FNV43_RR13168</name>
</gene>